<gene>
    <name evidence="2" type="ORF">V6N12_068190</name>
</gene>
<reference evidence="2 3" key="1">
    <citation type="journal article" date="2024" name="G3 (Bethesda)">
        <title>Genome assembly of Hibiscus sabdariffa L. provides insights into metabolisms of medicinal natural products.</title>
        <authorList>
            <person name="Kim T."/>
        </authorList>
    </citation>
    <scope>NUCLEOTIDE SEQUENCE [LARGE SCALE GENOMIC DNA]</scope>
    <source>
        <strain evidence="2">TK-2024</strain>
        <tissue evidence="2">Old leaves</tissue>
    </source>
</reference>
<accession>A0ABR2FP96</accession>
<evidence type="ECO:0000313" key="3">
    <source>
        <dbReference type="Proteomes" id="UP001472677"/>
    </source>
</evidence>
<sequence length="133" mass="16144">MTMRKKSMTRYWGRFRYFHALLDSRNDPDLVKLCNQFCQKLFEQPPKFTPWEHEIPGWFKICRDWEIFNYIESMCREARNKNVYKFLIVVKFGLFREGNHHHDFSDDVESDLEVESEEEEEEIVSVPVNKSSI</sequence>
<protein>
    <submittedName>
        <fullName evidence="2">Uncharacterized protein</fullName>
    </submittedName>
</protein>
<feature type="compositionally biased region" description="Acidic residues" evidence="1">
    <location>
        <begin position="114"/>
        <end position="123"/>
    </location>
</feature>
<dbReference type="Proteomes" id="UP001472677">
    <property type="component" value="Unassembled WGS sequence"/>
</dbReference>
<keyword evidence="3" id="KW-1185">Reference proteome</keyword>
<evidence type="ECO:0000313" key="2">
    <source>
        <dbReference type="EMBL" id="KAK8583936.1"/>
    </source>
</evidence>
<proteinExistence type="predicted"/>
<feature type="region of interest" description="Disordered" evidence="1">
    <location>
        <begin position="114"/>
        <end position="133"/>
    </location>
</feature>
<organism evidence="2 3">
    <name type="scientific">Hibiscus sabdariffa</name>
    <name type="common">roselle</name>
    <dbReference type="NCBI Taxonomy" id="183260"/>
    <lineage>
        <taxon>Eukaryota</taxon>
        <taxon>Viridiplantae</taxon>
        <taxon>Streptophyta</taxon>
        <taxon>Embryophyta</taxon>
        <taxon>Tracheophyta</taxon>
        <taxon>Spermatophyta</taxon>
        <taxon>Magnoliopsida</taxon>
        <taxon>eudicotyledons</taxon>
        <taxon>Gunneridae</taxon>
        <taxon>Pentapetalae</taxon>
        <taxon>rosids</taxon>
        <taxon>malvids</taxon>
        <taxon>Malvales</taxon>
        <taxon>Malvaceae</taxon>
        <taxon>Malvoideae</taxon>
        <taxon>Hibiscus</taxon>
    </lineage>
</organism>
<name>A0ABR2FP96_9ROSI</name>
<evidence type="ECO:0000256" key="1">
    <source>
        <dbReference type="SAM" id="MobiDB-lite"/>
    </source>
</evidence>
<dbReference type="EMBL" id="JBBPBM010000005">
    <property type="protein sequence ID" value="KAK8583936.1"/>
    <property type="molecule type" value="Genomic_DNA"/>
</dbReference>
<comment type="caution">
    <text evidence="2">The sequence shown here is derived from an EMBL/GenBank/DDBJ whole genome shotgun (WGS) entry which is preliminary data.</text>
</comment>